<dbReference type="InterPro" id="IPR015421">
    <property type="entry name" value="PyrdxlP-dep_Trfase_major"/>
</dbReference>
<reference evidence="8" key="2">
    <citation type="submission" date="2020-09" db="EMBL/GenBank/DDBJ databases">
        <authorList>
            <person name="Sun Q."/>
            <person name="Ohkuma M."/>
        </authorList>
    </citation>
    <scope>NUCLEOTIDE SEQUENCE</scope>
    <source>
        <strain evidence="8">JCM 10088</strain>
    </source>
</reference>
<sequence length="401" mass="45182">MPGISKSIDAFRESPTRRIDAIRERLKRERRDVIVLSAGQPSVPPPRDVRMALGEELLGDDMELFAYTPSQGRRELREAISDDLRRTGGVEVDPDDLTVTAGGQEAMFATFMTILNPGDEVILMDPTYFGYKPILEYFGARIVRVGLDMDDGFKLDVEALKEKVGPRTKAVVLVSPDNPTGSVIGVNEVKAVADLAVDRDFWIVSDEAYRMLIYEGSHAYPYTYAPDRVISINTFSKDPGMPGWRLGFVYGPRELIGRIKLAGEEMTYCPPSISQRLALLYLRSREREAHVRRVVEEYRARRDALMQAIKRFLPEAKFQVPHGSMFVFMDLGKYIDDGDSFAEHALEKHGVAVVPGSYFSDRYKQAVRASFVWEPAHRLEEGARRLGEAAASWKGNPGRRE</sequence>
<gene>
    <name evidence="8" type="ORF">GCM10007981_04040</name>
</gene>
<evidence type="ECO:0000313" key="9">
    <source>
        <dbReference type="Proteomes" id="UP000610960"/>
    </source>
</evidence>
<dbReference type="GO" id="GO:0006520">
    <property type="term" value="P:amino acid metabolic process"/>
    <property type="evidence" value="ECO:0007669"/>
    <property type="project" value="InterPro"/>
</dbReference>
<protein>
    <submittedName>
        <fullName evidence="8">Aspartate aminotransferase</fullName>
    </submittedName>
</protein>
<dbReference type="RefSeq" id="WP_188595789.1">
    <property type="nucleotide sequence ID" value="NZ_BMNL01000001.1"/>
</dbReference>
<reference evidence="8" key="1">
    <citation type="journal article" date="2014" name="Int. J. Syst. Evol. Microbiol.">
        <title>Complete genome sequence of Corynebacterium casei LMG S-19264T (=DSM 44701T), isolated from a smear-ripened cheese.</title>
        <authorList>
            <consortium name="US DOE Joint Genome Institute (JGI-PGF)"/>
            <person name="Walter F."/>
            <person name="Albersmeier A."/>
            <person name="Kalinowski J."/>
            <person name="Ruckert C."/>
        </authorList>
    </citation>
    <scope>NUCLEOTIDE SEQUENCE</scope>
    <source>
        <strain evidence="8">JCM 10088</strain>
    </source>
</reference>
<comment type="subunit">
    <text evidence="3">Homodimer.</text>
</comment>
<dbReference type="SUPFAM" id="SSF53383">
    <property type="entry name" value="PLP-dependent transferases"/>
    <property type="match status" value="1"/>
</dbReference>
<evidence type="ECO:0000313" key="8">
    <source>
        <dbReference type="EMBL" id="GGP19621.1"/>
    </source>
</evidence>
<dbReference type="InterPro" id="IPR050596">
    <property type="entry name" value="AspAT/PAT-like"/>
</dbReference>
<dbReference type="Pfam" id="PF00155">
    <property type="entry name" value="Aminotran_1_2"/>
    <property type="match status" value="1"/>
</dbReference>
<feature type="domain" description="Aminotransferase class I/classII large" evidence="7">
    <location>
        <begin position="32"/>
        <end position="371"/>
    </location>
</feature>
<dbReference type="AlphaFoldDB" id="A0A830GTN8"/>
<dbReference type="CDD" id="cd00609">
    <property type="entry name" value="AAT_like"/>
    <property type="match status" value="1"/>
</dbReference>
<keyword evidence="9" id="KW-1185">Reference proteome</keyword>
<evidence type="ECO:0000256" key="3">
    <source>
        <dbReference type="ARBA" id="ARBA00011738"/>
    </source>
</evidence>
<keyword evidence="4 8" id="KW-0032">Aminotransferase</keyword>
<comment type="similarity">
    <text evidence="2">Belongs to the class-I pyridoxal-phosphate-dependent aminotransferase family.</text>
</comment>
<dbReference type="EMBL" id="BMNL01000001">
    <property type="protein sequence ID" value="GGP19621.1"/>
    <property type="molecule type" value="Genomic_DNA"/>
</dbReference>
<comment type="cofactor">
    <cofactor evidence="1">
        <name>pyridoxal 5'-phosphate</name>
        <dbReference type="ChEBI" id="CHEBI:597326"/>
    </cofactor>
</comment>
<dbReference type="GO" id="GO:0030170">
    <property type="term" value="F:pyridoxal phosphate binding"/>
    <property type="evidence" value="ECO:0007669"/>
    <property type="project" value="InterPro"/>
</dbReference>
<dbReference type="OrthoDB" id="372018at2157"/>
<keyword evidence="5 8" id="KW-0808">Transferase</keyword>
<evidence type="ECO:0000259" key="7">
    <source>
        <dbReference type="Pfam" id="PF00155"/>
    </source>
</evidence>
<dbReference type="PANTHER" id="PTHR46383:SF1">
    <property type="entry name" value="ASPARTATE AMINOTRANSFERASE"/>
    <property type="match status" value="1"/>
</dbReference>
<evidence type="ECO:0000256" key="6">
    <source>
        <dbReference type="ARBA" id="ARBA00022898"/>
    </source>
</evidence>
<accession>A0A830GTN8</accession>
<dbReference type="Proteomes" id="UP000610960">
    <property type="component" value="Unassembled WGS sequence"/>
</dbReference>
<dbReference type="InterPro" id="IPR004839">
    <property type="entry name" value="Aminotransferase_I/II_large"/>
</dbReference>
<organism evidence="8 9">
    <name type="scientific">Thermocladium modestius</name>
    <dbReference type="NCBI Taxonomy" id="62609"/>
    <lineage>
        <taxon>Archaea</taxon>
        <taxon>Thermoproteota</taxon>
        <taxon>Thermoprotei</taxon>
        <taxon>Thermoproteales</taxon>
        <taxon>Thermoproteaceae</taxon>
        <taxon>Thermocladium</taxon>
    </lineage>
</organism>
<proteinExistence type="inferred from homology"/>
<name>A0A830GTN8_9CREN</name>
<dbReference type="InterPro" id="IPR015424">
    <property type="entry name" value="PyrdxlP-dep_Trfase"/>
</dbReference>
<evidence type="ECO:0000256" key="1">
    <source>
        <dbReference type="ARBA" id="ARBA00001933"/>
    </source>
</evidence>
<evidence type="ECO:0000256" key="5">
    <source>
        <dbReference type="ARBA" id="ARBA00022679"/>
    </source>
</evidence>
<dbReference type="PANTHER" id="PTHR46383">
    <property type="entry name" value="ASPARTATE AMINOTRANSFERASE"/>
    <property type="match status" value="1"/>
</dbReference>
<dbReference type="GO" id="GO:0008483">
    <property type="term" value="F:transaminase activity"/>
    <property type="evidence" value="ECO:0007669"/>
    <property type="project" value="UniProtKB-KW"/>
</dbReference>
<evidence type="ECO:0000256" key="2">
    <source>
        <dbReference type="ARBA" id="ARBA00007441"/>
    </source>
</evidence>
<comment type="caution">
    <text evidence="8">The sequence shown here is derived from an EMBL/GenBank/DDBJ whole genome shotgun (WGS) entry which is preliminary data.</text>
</comment>
<dbReference type="Gene3D" id="3.40.640.10">
    <property type="entry name" value="Type I PLP-dependent aspartate aminotransferase-like (Major domain)"/>
    <property type="match status" value="1"/>
</dbReference>
<evidence type="ECO:0000256" key="4">
    <source>
        <dbReference type="ARBA" id="ARBA00022576"/>
    </source>
</evidence>
<keyword evidence="6" id="KW-0663">Pyridoxal phosphate</keyword>